<dbReference type="GO" id="GO:0005829">
    <property type="term" value="C:cytosol"/>
    <property type="evidence" value="ECO:0007669"/>
    <property type="project" value="TreeGrafter"/>
</dbReference>
<organism evidence="10 11">
    <name type="scientific">Polyangium spumosum</name>
    <dbReference type="NCBI Taxonomy" id="889282"/>
    <lineage>
        <taxon>Bacteria</taxon>
        <taxon>Pseudomonadati</taxon>
        <taxon>Myxococcota</taxon>
        <taxon>Polyangia</taxon>
        <taxon>Polyangiales</taxon>
        <taxon>Polyangiaceae</taxon>
        <taxon>Polyangium</taxon>
    </lineage>
</organism>
<accession>A0A6N7PJX3</accession>
<evidence type="ECO:0000256" key="5">
    <source>
        <dbReference type="ARBA" id="ARBA00023163"/>
    </source>
</evidence>
<feature type="modified residue" description="4-aspartylphosphate" evidence="6">
    <location>
        <position position="51"/>
    </location>
</feature>
<dbReference type="InterPro" id="IPR039420">
    <property type="entry name" value="WalR-like"/>
</dbReference>
<reference evidence="10 11" key="1">
    <citation type="submission" date="2019-10" db="EMBL/GenBank/DDBJ databases">
        <title>A soil myxobacterium in the family Polyangiaceae.</title>
        <authorList>
            <person name="Li Y."/>
            <person name="Wang J."/>
        </authorList>
    </citation>
    <scope>NUCLEOTIDE SEQUENCE [LARGE SCALE GENOMIC DNA]</scope>
    <source>
        <strain evidence="10 11">DSM 14734</strain>
    </source>
</reference>
<dbReference type="Pfam" id="PF00072">
    <property type="entry name" value="Response_reg"/>
    <property type="match status" value="1"/>
</dbReference>
<dbReference type="CDD" id="cd00383">
    <property type="entry name" value="trans_reg_C"/>
    <property type="match status" value="1"/>
</dbReference>
<dbReference type="InterPro" id="IPR011006">
    <property type="entry name" value="CheY-like_superfamily"/>
</dbReference>
<feature type="DNA-binding region" description="OmpR/PhoB-type" evidence="7">
    <location>
        <begin position="122"/>
        <end position="218"/>
    </location>
</feature>
<dbReference type="CDD" id="cd19935">
    <property type="entry name" value="REC_OmpR_CusR-like"/>
    <property type="match status" value="1"/>
</dbReference>
<dbReference type="Proteomes" id="UP000440224">
    <property type="component" value="Unassembled WGS sequence"/>
</dbReference>
<dbReference type="GO" id="GO:0000156">
    <property type="term" value="F:phosphorelay response regulator activity"/>
    <property type="evidence" value="ECO:0007669"/>
    <property type="project" value="TreeGrafter"/>
</dbReference>
<evidence type="ECO:0000256" key="3">
    <source>
        <dbReference type="ARBA" id="ARBA00023015"/>
    </source>
</evidence>
<dbReference type="Gene3D" id="6.10.250.690">
    <property type="match status" value="1"/>
</dbReference>
<dbReference type="InterPro" id="IPR016032">
    <property type="entry name" value="Sig_transdc_resp-reg_C-effctor"/>
</dbReference>
<keyword evidence="11" id="KW-1185">Reference proteome</keyword>
<dbReference type="GO" id="GO:0000976">
    <property type="term" value="F:transcription cis-regulatory region binding"/>
    <property type="evidence" value="ECO:0007669"/>
    <property type="project" value="TreeGrafter"/>
</dbReference>
<feature type="domain" description="OmpR/PhoB-type" evidence="9">
    <location>
        <begin position="122"/>
        <end position="218"/>
    </location>
</feature>
<keyword evidence="2" id="KW-0902">Two-component regulatory system</keyword>
<evidence type="ECO:0000313" key="11">
    <source>
        <dbReference type="Proteomes" id="UP000440224"/>
    </source>
</evidence>
<dbReference type="PROSITE" id="PS51755">
    <property type="entry name" value="OMPR_PHOB"/>
    <property type="match status" value="1"/>
</dbReference>
<evidence type="ECO:0000256" key="7">
    <source>
        <dbReference type="PROSITE-ProRule" id="PRU01091"/>
    </source>
</evidence>
<dbReference type="OrthoDB" id="9793321at2"/>
<dbReference type="PANTHER" id="PTHR48111">
    <property type="entry name" value="REGULATOR OF RPOS"/>
    <property type="match status" value="1"/>
</dbReference>
<evidence type="ECO:0000313" key="10">
    <source>
        <dbReference type="EMBL" id="MRG92239.1"/>
    </source>
</evidence>
<dbReference type="GO" id="GO:0006355">
    <property type="term" value="P:regulation of DNA-templated transcription"/>
    <property type="evidence" value="ECO:0007669"/>
    <property type="project" value="InterPro"/>
</dbReference>
<dbReference type="FunFam" id="3.40.50.2300:FF:000001">
    <property type="entry name" value="DNA-binding response regulator PhoB"/>
    <property type="match status" value="1"/>
</dbReference>
<dbReference type="SUPFAM" id="SSF52172">
    <property type="entry name" value="CheY-like"/>
    <property type="match status" value="1"/>
</dbReference>
<dbReference type="PANTHER" id="PTHR48111:SF22">
    <property type="entry name" value="REGULATOR OF RPOS"/>
    <property type="match status" value="1"/>
</dbReference>
<dbReference type="Pfam" id="PF00486">
    <property type="entry name" value="Trans_reg_C"/>
    <property type="match status" value="1"/>
</dbReference>
<evidence type="ECO:0000259" key="9">
    <source>
        <dbReference type="PROSITE" id="PS51755"/>
    </source>
</evidence>
<evidence type="ECO:0000256" key="1">
    <source>
        <dbReference type="ARBA" id="ARBA00022553"/>
    </source>
</evidence>
<dbReference type="InterPro" id="IPR036388">
    <property type="entry name" value="WH-like_DNA-bd_sf"/>
</dbReference>
<feature type="domain" description="Response regulatory" evidence="8">
    <location>
        <begin position="2"/>
        <end position="116"/>
    </location>
</feature>
<dbReference type="InterPro" id="IPR001789">
    <property type="entry name" value="Sig_transdc_resp-reg_receiver"/>
</dbReference>
<proteinExistence type="predicted"/>
<gene>
    <name evidence="10" type="ORF">GF068_09895</name>
</gene>
<evidence type="ECO:0000256" key="4">
    <source>
        <dbReference type="ARBA" id="ARBA00023125"/>
    </source>
</evidence>
<keyword evidence="4 7" id="KW-0238">DNA-binding</keyword>
<comment type="caution">
    <text evidence="10">The sequence shown here is derived from an EMBL/GenBank/DDBJ whole genome shotgun (WGS) entry which is preliminary data.</text>
</comment>
<dbReference type="EMBL" id="WJIE01000002">
    <property type="protein sequence ID" value="MRG92239.1"/>
    <property type="molecule type" value="Genomic_DNA"/>
</dbReference>
<name>A0A6N7PJX3_9BACT</name>
<evidence type="ECO:0000256" key="2">
    <source>
        <dbReference type="ARBA" id="ARBA00023012"/>
    </source>
</evidence>
<evidence type="ECO:0000256" key="6">
    <source>
        <dbReference type="PROSITE-ProRule" id="PRU00169"/>
    </source>
</evidence>
<sequence length="222" mass="25045">MKVLIVEDDARVAKFVARVLTEEGYVADICANGADATSQAQTGMYDLIVLDWMLPDVDGLSVCRTLRRAGLVTPILMLTARGELRERVLGLETGADDYVVKPFEVEELLARIRALLRRSSAFSRLLCGDLEIDRMNRRVLLRGAALDLTGREYTLLLHLAHRVERVVPKSELLAHVWEIKFDPGTNLVEVHVSRLRDKLGDHAWMIETVRGVGYRLRVERAT</sequence>
<dbReference type="Gene3D" id="3.40.50.2300">
    <property type="match status" value="1"/>
</dbReference>
<keyword evidence="3" id="KW-0805">Transcription regulation</keyword>
<dbReference type="PROSITE" id="PS50110">
    <property type="entry name" value="RESPONSE_REGULATORY"/>
    <property type="match status" value="1"/>
</dbReference>
<keyword evidence="5" id="KW-0804">Transcription</keyword>
<keyword evidence="1 6" id="KW-0597">Phosphoprotein</keyword>
<dbReference type="Gene3D" id="1.10.10.10">
    <property type="entry name" value="Winged helix-like DNA-binding domain superfamily/Winged helix DNA-binding domain"/>
    <property type="match status" value="1"/>
</dbReference>
<dbReference type="SUPFAM" id="SSF46894">
    <property type="entry name" value="C-terminal effector domain of the bipartite response regulators"/>
    <property type="match status" value="1"/>
</dbReference>
<dbReference type="InterPro" id="IPR001867">
    <property type="entry name" value="OmpR/PhoB-type_DNA-bd"/>
</dbReference>
<dbReference type="AlphaFoldDB" id="A0A6N7PJX3"/>
<dbReference type="GO" id="GO:0032993">
    <property type="term" value="C:protein-DNA complex"/>
    <property type="evidence" value="ECO:0007669"/>
    <property type="project" value="TreeGrafter"/>
</dbReference>
<dbReference type="RefSeq" id="WP_153819062.1">
    <property type="nucleotide sequence ID" value="NZ_WJIE01000002.1"/>
</dbReference>
<dbReference type="SMART" id="SM00862">
    <property type="entry name" value="Trans_reg_C"/>
    <property type="match status" value="1"/>
</dbReference>
<protein>
    <submittedName>
        <fullName evidence="10">Response regulator</fullName>
    </submittedName>
</protein>
<evidence type="ECO:0000259" key="8">
    <source>
        <dbReference type="PROSITE" id="PS50110"/>
    </source>
</evidence>
<dbReference type="SMART" id="SM00448">
    <property type="entry name" value="REC"/>
    <property type="match status" value="1"/>
</dbReference>